<dbReference type="SUPFAM" id="SSF48403">
    <property type="entry name" value="Ankyrin repeat"/>
    <property type="match status" value="1"/>
</dbReference>
<accession>A0A0P7AQV1</accession>
<dbReference type="PROSITE" id="PS50297">
    <property type="entry name" value="ANK_REP_REGION"/>
    <property type="match status" value="1"/>
</dbReference>
<feature type="repeat" description="ANK" evidence="1">
    <location>
        <begin position="313"/>
        <end position="355"/>
    </location>
</feature>
<dbReference type="PANTHER" id="PTHR24133:SF40">
    <property type="entry name" value="ANKYRIN REPEAT DOMAIN 44"/>
    <property type="match status" value="1"/>
</dbReference>
<dbReference type="PATRIC" id="fig|1300341.3.peg.3169"/>
<sequence>MTLHKTLQKRDYATSKELLEAGEKLPADLKSHQFTSILDGLVQHQEFALIFLFMDDGTIATDVYEYDSFNNTIFQSIVRYLPNDEASQEFLGSFISRLDSLNDELEGKTLLSFALENEIALELIQVLVEHGCDTHTIDRSDNNLIHQIVKKYTRKFDNGLRYLQFLYQEGVDVDKPNVVMDTPLHIAVREHRIPYIQWLMENGANANLQNKQGESPIFIATSQGGGTEKYELMRQFNTPDFSHVNTRGETLFYAADLNHLKLLLEDGADLYQTSKDTYGKTLSKLDTLATNAPEFVEIAIACDQFEVNRQDDHGNTLLHKVCARQTINEEKRAKEIYKIVKLLIAAGADVDITNDNEETAMMLAAKDNLKTKTVELLLSHKK</sequence>
<reference evidence="2 3" key="1">
    <citation type="submission" date="2015-09" db="EMBL/GenBank/DDBJ databases">
        <title>Genome sequence of the marine flavobacterium Croceitalea dokdonensis DOKDO 023 that contains proton- and sodium-pumping rhodopsins.</title>
        <authorList>
            <person name="Kwon S.-K."/>
            <person name="Lee H.K."/>
            <person name="Kwak M.-J."/>
            <person name="Kim J.F."/>
        </authorList>
    </citation>
    <scope>NUCLEOTIDE SEQUENCE [LARGE SCALE GENOMIC DNA]</scope>
    <source>
        <strain evidence="2 3">DOKDO 023</strain>
    </source>
</reference>
<gene>
    <name evidence="2" type="ORF">I595_3018</name>
</gene>
<feature type="repeat" description="ANK" evidence="1">
    <location>
        <begin position="179"/>
        <end position="211"/>
    </location>
</feature>
<evidence type="ECO:0000313" key="2">
    <source>
        <dbReference type="EMBL" id="KPM31039.1"/>
    </source>
</evidence>
<dbReference type="EMBL" id="LDJX01000006">
    <property type="protein sequence ID" value="KPM31039.1"/>
    <property type="molecule type" value="Genomic_DNA"/>
</dbReference>
<dbReference type="PANTHER" id="PTHR24133">
    <property type="entry name" value="ANKYRIN DOMAIN-CONTAINING"/>
    <property type="match status" value="1"/>
</dbReference>
<dbReference type="InterPro" id="IPR002110">
    <property type="entry name" value="Ankyrin_rpt"/>
</dbReference>
<dbReference type="STRING" id="1300341.I595_3018"/>
<dbReference type="InterPro" id="IPR036770">
    <property type="entry name" value="Ankyrin_rpt-contain_sf"/>
</dbReference>
<name>A0A0P7AQV1_9FLAO</name>
<dbReference type="Gene3D" id="1.25.40.20">
    <property type="entry name" value="Ankyrin repeat-containing domain"/>
    <property type="match status" value="3"/>
</dbReference>
<dbReference type="AlphaFoldDB" id="A0A0P7AQV1"/>
<comment type="caution">
    <text evidence="2">The sequence shown here is derived from an EMBL/GenBank/DDBJ whole genome shotgun (WGS) entry which is preliminary data.</text>
</comment>
<proteinExistence type="predicted"/>
<organism evidence="2 3">
    <name type="scientific">Croceitalea dokdonensis DOKDO 023</name>
    <dbReference type="NCBI Taxonomy" id="1300341"/>
    <lineage>
        <taxon>Bacteria</taxon>
        <taxon>Pseudomonadati</taxon>
        <taxon>Bacteroidota</taxon>
        <taxon>Flavobacteriia</taxon>
        <taxon>Flavobacteriales</taxon>
        <taxon>Flavobacteriaceae</taxon>
        <taxon>Croceitalea</taxon>
    </lineage>
</organism>
<dbReference type="InterPro" id="IPR052391">
    <property type="entry name" value="E3_Ligase-Neurotoxin"/>
</dbReference>
<dbReference type="OrthoDB" id="5657095at2"/>
<dbReference type="PROSITE" id="PS50088">
    <property type="entry name" value="ANK_REPEAT"/>
    <property type="match status" value="2"/>
</dbReference>
<dbReference type="Pfam" id="PF12796">
    <property type="entry name" value="Ank_2"/>
    <property type="match status" value="2"/>
</dbReference>
<dbReference type="SMART" id="SM00248">
    <property type="entry name" value="ANK"/>
    <property type="match status" value="4"/>
</dbReference>
<dbReference type="Proteomes" id="UP000050280">
    <property type="component" value="Unassembled WGS sequence"/>
</dbReference>
<keyword evidence="1" id="KW-0040">ANK repeat</keyword>
<evidence type="ECO:0000256" key="1">
    <source>
        <dbReference type="PROSITE-ProRule" id="PRU00023"/>
    </source>
</evidence>
<evidence type="ECO:0000313" key="3">
    <source>
        <dbReference type="Proteomes" id="UP000050280"/>
    </source>
</evidence>
<dbReference type="RefSeq" id="WP_054560006.1">
    <property type="nucleotide sequence ID" value="NZ_LDJX01000006.1"/>
</dbReference>
<keyword evidence="3" id="KW-1185">Reference proteome</keyword>
<protein>
    <submittedName>
        <fullName evidence="2">Ankyrin repeat-containing protein</fullName>
    </submittedName>
</protein>